<feature type="compositionally biased region" description="Basic and acidic residues" evidence="1">
    <location>
        <begin position="1"/>
        <end position="22"/>
    </location>
</feature>
<feature type="region of interest" description="Disordered" evidence="1">
    <location>
        <begin position="1"/>
        <end position="24"/>
    </location>
</feature>
<dbReference type="AlphaFoldDB" id="A0A1D7V2Y5"/>
<sequence length="65" mass="7507">MHFRANEDNPAKEPDRISRKPDLSQSKKIGRLLETLADSILENDTTNIIFLNEIQNIRSENSIQK</sequence>
<keyword evidence="3" id="KW-1185">Reference proteome</keyword>
<evidence type="ECO:0000256" key="1">
    <source>
        <dbReference type="SAM" id="MobiDB-lite"/>
    </source>
</evidence>
<evidence type="ECO:0000313" key="2">
    <source>
        <dbReference type="EMBL" id="AOP36190.1"/>
    </source>
</evidence>
<name>A0A1D7V2Y5_9LEPT</name>
<reference evidence="2 3" key="1">
    <citation type="submission" date="2016-04" db="EMBL/GenBank/DDBJ databases">
        <title>Complete genome seqeunce of Leptospira alstonii serovar Room22.</title>
        <authorList>
            <person name="Nally J.E."/>
            <person name="Bayles D.O."/>
            <person name="Hurley D."/>
            <person name="Fanning S."/>
            <person name="McMahon B.J."/>
            <person name="Arent Z."/>
        </authorList>
    </citation>
    <scope>NUCLEOTIDE SEQUENCE [LARGE SCALE GENOMIC DNA]</scope>
    <source>
        <strain evidence="2 3">GWTS #1</strain>
    </source>
</reference>
<evidence type="ECO:0000313" key="3">
    <source>
        <dbReference type="Proteomes" id="UP000094197"/>
    </source>
</evidence>
<organism evidence="2 3">
    <name type="scientific">Leptospira tipperaryensis</name>
    <dbReference type="NCBI Taxonomy" id="2564040"/>
    <lineage>
        <taxon>Bacteria</taxon>
        <taxon>Pseudomonadati</taxon>
        <taxon>Spirochaetota</taxon>
        <taxon>Spirochaetia</taxon>
        <taxon>Leptospirales</taxon>
        <taxon>Leptospiraceae</taxon>
        <taxon>Leptospira</taxon>
    </lineage>
</organism>
<protein>
    <submittedName>
        <fullName evidence="2">Uncharacterized protein</fullName>
    </submittedName>
</protein>
<dbReference type="KEGG" id="laj:A0128_19195"/>
<proteinExistence type="predicted"/>
<dbReference type="Proteomes" id="UP000094197">
    <property type="component" value="Chromosome 1"/>
</dbReference>
<dbReference type="RefSeq" id="WP_069609415.1">
    <property type="nucleotide sequence ID" value="NZ_CP015217.1"/>
</dbReference>
<dbReference type="EMBL" id="CP015217">
    <property type="protein sequence ID" value="AOP36190.1"/>
    <property type="molecule type" value="Genomic_DNA"/>
</dbReference>
<dbReference type="OrthoDB" id="339662at2"/>
<accession>A0A1D7V2Y5</accession>
<gene>
    <name evidence="2" type="ORF">A0128_19195</name>
</gene>